<reference evidence="1 2" key="1">
    <citation type="submission" date="2016-11" db="EMBL/GenBank/DDBJ databases">
        <title>The macronuclear genome of Stentor coeruleus: a giant cell with tiny introns.</title>
        <authorList>
            <person name="Slabodnick M."/>
            <person name="Ruby J.G."/>
            <person name="Reiff S.B."/>
            <person name="Swart E.C."/>
            <person name="Gosai S."/>
            <person name="Prabakaran S."/>
            <person name="Witkowska E."/>
            <person name="Larue G.E."/>
            <person name="Fisher S."/>
            <person name="Freeman R.M."/>
            <person name="Gunawardena J."/>
            <person name="Chu W."/>
            <person name="Stover N.A."/>
            <person name="Gregory B.D."/>
            <person name="Nowacki M."/>
            <person name="Derisi J."/>
            <person name="Roy S.W."/>
            <person name="Marshall W.F."/>
            <person name="Sood P."/>
        </authorList>
    </citation>
    <scope>NUCLEOTIDE SEQUENCE [LARGE SCALE GENOMIC DNA]</scope>
    <source>
        <strain evidence="1">WM001</strain>
    </source>
</reference>
<keyword evidence="2" id="KW-1185">Reference proteome</keyword>
<gene>
    <name evidence="1" type="ORF">SteCoe_24432</name>
</gene>
<protein>
    <submittedName>
        <fullName evidence="1">Uncharacterized protein</fullName>
    </submittedName>
</protein>
<name>A0A1R2BHN2_9CILI</name>
<evidence type="ECO:0000313" key="2">
    <source>
        <dbReference type="Proteomes" id="UP000187209"/>
    </source>
</evidence>
<proteinExistence type="predicted"/>
<evidence type="ECO:0000313" key="1">
    <source>
        <dbReference type="EMBL" id="OMJ76251.1"/>
    </source>
</evidence>
<accession>A0A1R2BHN2</accession>
<sequence length="231" mass="25633">MFIVPDCYKVNIDCSVLNSIKKMFIKKYVNMIKKSDKSDGISLSVKYLNRFDFFLQTVGTELKDKHVVKKILQYLNNDKKFSDPGFINDCTDFLCIFEKLNKSYEGRSKLLQYHLGGDKSVYAPWSLENGNLVLSGFGFSSARIVLRDIMKSGLKRVAARIVVSGISEGVRQTAKIAFQNGIRQAASLSVKGANTVITVGVAATLFGVELGANYAVMKHNSKYVGGVIYLV</sequence>
<dbReference type="AlphaFoldDB" id="A0A1R2BHN2"/>
<organism evidence="1 2">
    <name type="scientific">Stentor coeruleus</name>
    <dbReference type="NCBI Taxonomy" id="5963"/>
    <lineage>
        <taxon>Eukaryota</taxon>
        <taxon>Sar</taxon>
        <taxon>Alveolata</taxon>
        <taxon>Ciliophora</taxon>
        <taxon>Postciliodesmatophora</taxon>
        <taxon>Heterotrichea</taxon>
        <taxon>Heterotrichida</taxon>
        <taxon>Stentoridae</taxon>
        <taxon>Stentor</taxon>
    </lineage>
</organism>
<dbReference type="EMBL" id="MPUH01000642">
    <property type="protein sequence ID" value="OMJ76251.1"/>
    <property type="molecule type" value="Genomic_DNA"/>
</dbReference>
<comment type="caution">
    <text evidence="1">The sequence shown here is derived from an EMBL/GenBank/DDBJ whole genome shotgun (WGS) entry which is preliminary data.</text>
</comment>
<dbReference type="Proteomes" id="UP000187209">
    <property type="component" value="Unassembled WGS sequence"/>
</dbReference>